<protein>
    <recommendedName>
        <fullName evidence="4">Enoyl reductase</fullName>
    </recommendedName>
</protein>
<dbReference type="OrthoDB" id="3742379at2"/>
<evidence type="ECO:0000313" key="2">
    <source>
        <dbReference type="EMBL" id="SEF08115.1"/>
    </source>
</evidence>
<keyword evidence="1" id="KW-0732">Signal</keyword>
<dbReference type="STRING" id="561176.SAMN04488561_3596"/>
<evidence type="ECO:0008006" key="4">
    <source>
        <dbReference type="Google" id="ProtNLM"/>
    </source>
</evidence>
<proteinExistence type="predicted"/>
<reference evidence="3" key="1">
    <citation type="submission" date="2016-10" db="EMBL/GenBank/DDBJ databases">
        <authorList>
            <person name="Varghese N."/>
            <person name="Submissions S."/>
        </authorList>
    </citation>
    <scope>NUCLEOTIDE SEQUENCE [LARGE SCALE GENOMIC DNA]</scope>
    <source>
        <strain evidence="3">DSM 45237</strain>
    </source>
</reference>
<evidence type="ECO:0000313" key="3">
    <source>
        <dbReference type="Proteomes" id="UP000181980"/>
    </source>
</evidence>
<organism evidence="2 3">
    <name type="scientific">Jiangella alba</name>
    <dbReference type="NCBI Taxonomy" id="561176"/>
    <lineage>
        <taxon>Bacteria</taxon>
        <taxon>Bacillati</taxon>
        <taxon>Actinomycetota</taxon>
        <taxon>Actinomycetes</taxon>
        <taxon>Jiangellales</taxon>
        <taxon>Jiangellaceae</taxon>
        <taxon>Jiangella</taxon>
    </lineage>
</organism>
<accession>A0A1H5P2N6</accession>
<keyword evidence="3" id="KW-1185">Reference proteome</keyword>
<name>A0A1H5P2N6_9ACTN</name>
<dbReference type="Proteomes" id="UP000181980">
    <property type="component" value="Unassembled WGS sequence"/>
</dbReference>
<dbReference type="EMBL" id="FNUC01000004">
    <property type="protein sequence ID" value="SEF08115.1"/>
    <property type="molecule type" value="Genomic_DNA"/>
</dbReference>
<dbReference type="AlphaFoldDB" id="A0A1H5P2N6"/>
<feature type="signal peptide" evidence="1">
    <location>
        <begin position="1"/>
        <end position="27"/>
    </location>
</feature>
<evidence type="ECO:0000256" key="1">
    <source>
        <dbReference type="SAM" id="SignalP"/>
    </source>
</evidence>
<dbReference type="RefSeq" id="WP_069110578.1">
    <property type="nucleotide sequence ID" value="NZ_FNUC01000004.1"/>
</dbReference>
<sequence length="353" mass="36948">MRAVVRSLSTLVAGAALVLASAGLAGARDGTGGDDTGDGYEVGVEVVLTGDGSPGDGGSYTVSVPPICWWEVASPMLIDGTMVDPSDPTAFYEWYQEVRPYLTGHAAVGQLAFPDITVFEWAIAQEAAGNDITWYHISSDSPDVAACSPKVTEVSEENGGQAPQTYAPFVTGEEPAPAVDPETLAIEARDVMVIDEPEVDRNPKLAGTADGATFVNVNTWFWVVDPEMVGGNGGTRTIRADVVGSDVWAEVTATTDGLSIASPNGSRQCDPEVAQQAWSSGAADGDGCTVQFTRASVAYPGGYPVTAATEWSAWWEGQEEDGTAVGGDLDPLRRESTVNVPVAEVQTVVKRAR</sequence>
<gene>
    <name evidence="2" type="ORF">SAMN04488561_3596</name>
</gene>
<feature type="chain" id="PRO_5010172732" description="Enoyl reductase" evidence="1">
    <location>
        <begin position="28"/>
        <end position="353"/>
    </location>
</feature>